<keyword evidence="3" id="KW-0804">Transcription</keyword>
<dbReference type="PANTHER" id="PTHR42756:SF1">
    <property type="entry name" value="TRANSCRIPTIONAL REPRESSOR OF EMRAB OPERON"/>
    <property type="match status" value="1"/>
</dbReference>
<dbReference type="PANTHER" id="PTHR42756">
    <property type="entry name" value="TRANSCRIPTIONAL REGULATOR, MARR"/>
    <property type="match status" value="1"/>
</dbReference>
<dbReference type="InterPro" id="IPR036388">
    <property type="entry name" value="WH-like_DNA-bd_sf"/>
</dbReference>
<dbReference type="RefSeq" id="WP_220635233.1">
    <property type="nucleotide sequence ID" value="NZ_CAJQUM010000001.1"/>
</dbReference>
<evidence type="ECO:0000256" key="3">
    <source>
        <dbReference type="ARBA" id="ARBA00023163"/>
    </source>
</evidence>
<dbReference type="Proteomes" id="UP000742786">
    <property type="component" value="Unassembled WGS sequence"/>
</dbReference>
<reference evidence="5" key="1">
    <citation type="submission" date="2021-04" db="EMBL/GenBank/DDBJ databases">
        <authorList>
            <person name="Hornung B."/>
        </authorList>
    </citation>
    <scope>NUCLEOTIDE SEQUENCE</scope>
    <source>
        <strain evidence="5">G5G6</strain>
    </source>
</reference>
<proteinExistence type="predicted"/>
<dbReference type="InterPro" id="IPR000835">
    <property type="entry name" value="HTH_MarR-typ"/>
</dbReference>
<dbReference type="PRINTS" id="PR00598">
    <property type="entry name" value="HTHMARR"/>
</dbReference>
<protein>
    <submittedName>
        <fullName evidence="5">Transcriptional regulator, MarR family</fullName>
    </submittedName>
</protein>
<evidence type="ECO:0000313" key="5">
    <source>
        <dbReference type="EMBL" id="CAG4883251.1"/>
    </source>
</evidence>
<evidence type="ECO:0000256" key="1">
    <source>
        <dbReference type="ARBA" id="ARBA00023015"/>
    </source>
</evidence>
<keyword evidence="2" id="KW-0238">DNA-binding</keyword>
<comment type="caution">
    <text evidence="5">The sequence shown here is derived from an EMBL/GenBank/DDBJ whole genome shotgun (WGS) entry which is preliminary data.</text>
</comment>
<keyword evidence="1" id="KW-0805">Transcription regulation</keyword>
<dbReference type="GO" id="GO:0003677">
    <property type="term" value="F:DNA binding"/>
    <property type="evidence" value="ECO:0007669"/>
    <property type="project" value="UniProtKB-KW"/>
</dbReference>
<keyword evidence="6" id="KW-1185">Reference proteome</keyword>
<dbReference type="GO" id="GO:0003700">
    <property type="term" value="F:DNA-binding transcription factor activity"/>
    <property type="evidence" value="ECO:0007669"/>
    <property type="project" value="InterPro"/>
</dbReference>
<dbReference type="SUPFAM" id="SSF46785">
    <property type="entry name" value="Winged helix' DNA-binding domain"/>
    <property type="match status" value="1"/>
</dbReference>
<evidence type="ECO:0000259" key="4">
    <source>
        <dbReference type="PROSITE" id="PS50995"/>
    </source>
</evidence>
<dbReference type="Gene3D" id="1.10.10.10">
    <property type="entry name" value="Winged helix-like DNA-binding domain superfamily/Winged helix DNA-binding domain"/>
    <property type="match status" value="1"/>
</dbReference>
<dbReference type="InterPro" id="IPR036390">
    <property type="entry name" value="WH_DNA-bd_sf"/>
</dbReference>
<organism evidence="5 6">
    <name type="scientific">Georgfuchsia toluolica</name>
    <dbReference type="NCBI Taxonomy" id="424218"/>
    <lineage>
        <taxon>Bacteria</taxon>
        <taxon>Pseudomonadati</taxon>
        <taxon>Pseudomonadota</taxon>
        <taxon>Betaproteobacteria</taxon>
        <taxon>Nitrosomonadales</taxon>
        <taxon>Sterolibacteriaceae</taxon>
        <taxon>Georgfuchsia</taxon>
    </lineage>
</organism>
<dbReference type="SMART" id="SM00347">
    <property type="entry name" value="HTH_MARR"/>
    <property type="match status" value="1"/>
</dbReference>
<evidence type="ECO:0000256" key="2">
    <source>
        <dbReference type="ARBA" id="ARBA00023125"/>
    </source>
</evidence>
<dbReference type="PROSITE" id="PS50995">
    <property type="entry name" value="HTH_MARR_2"/>
    <property type="match status" value="1"/>
</dbReference>
<accession>A0A916J6D5</accession>
<evidence type="ECO:0000313" key="6">
    <source>
        <dbReference type="Proteomes" id="UP000742786"/>
    </source>
</evidence>
<dbReference type="AlphaFoldDB" id="A0A916J6D5"/>
<dbReference type="Pfam" id="PF12802">
    <property type="entry name" value="MarR_2"/>
    <property type="match status" value="1"/>
</dbReference>
<gene>
    <name evidence="5" type="ORF">GTOL_11133</name>
</gene>
<feature type="domain" description="HTH marR-type" evidence="4">
    <location>
        <begin position="29"/>
        <end position="159"/>
    </location>
</feature>
<sequence>MPANNLAARKRQATKTNDADGNLDYGLLTGLVGYQLRLAQIAVFRDFSETLGGVDITPGLFGVLVVIESNPGLKQTRLAQAVHLDRSSVVSIIDNLERRGLVERQSADRRSNAIFLTNQGMKFLRKVRRLVLAHEKRLIEHLTAKEHKILVALLQKIFPDRR</sequence>
<name>A0A916J6D5_9PROT</name>
<dbReference type="EMBL" id="CAJQUM010000001">
    <property type="protein sequence ID" value="CAG4883251.1"/>
    <property type="molecule type" value="Genomic_DNA"/>
</dbReference>